<dbReference type="InterPro" id="IPR036505">
    <property type="entry name" value="Amidase/PGRP_sf"/>
</dbReference>
<dbReference type="SUPFAM" id="SSF55846">
    <property type="entry name" value="N-acetylmuramoyl-L-alanine amidase-like"/>
    <property type="match status" value="1"/>
</dbReference>
<name>A0A8J6HHJ1_TENMO</name>
<evidence type="ECO:0000259" key="6">
    <source>
        <dbReference type="SMART" id="SM00644"/>
    </source>
</evidence>
<keyword evidence="5" id="KW-0472">Membrane</keyword>
<keyword evidence="5" id="KW-1133">Transmembrane helix</keyword>
<dbReference type="PANTHER" id="PTHR11022">
    <property type="entry name" value="PEPTIDOGLYCAN RECOGNITION PROTEIN"/>
    <property type="match status" value="1"/>
</dbReference>
<evidence type="ECO:0000256" key="5">
    <source>
        <dbReference type="SAM" id="Phobius"/>
    </source>
</evidence>
<sequence length="402" mass="43960">MANYNATPKCVPSDAVKAEAPQTKPTSIFDCRQCLVTFVLVFVVSVVVVFAIVIIGAHVTTATDQPLVLAYDADVESLRHQLIQRSNWGGDPPLKQPKRMKGPADLVIIAHTATKSCSTISECSEIVAAVQKHHLQTDTDIRYNFLNGGDGNMYVGRGWGANNPQRNQSISVSFIGNYLHDFLNGVMVRALLELLAEGVALGKLDDDYKIVCHNQTETTVSPAVNVYKVIKSSRRHPSSSSSKYSPGKGPPHHLPSWILHPARRLSTNTATAIRGGRNRTTPGELLPAPTLAAAVLSQKRKTAEAKQDKEDTKMRDCGGASSVSGDGVPVIREKIYPPTGRHRRRRSQPLWTFSLRGLPALGVGPHRTHDPTSGTPSRLHTFTLELLRKARVFREMVMAGKF</sequence>
<evidence type="ECO:0000256" key="3">
    <source>
        <dbReference type="ARBA" id="ARBA00022859"/>
    </source>
</evidence>
<feature type="domain" description="Peptidoglycan recognition protein family" evidence="7">
    <location>
        <begin position="80"/>
        <end position="217"/>
    </location>
</feature>
<feature type="region of interest" description="Disordered" evidence="4">
    <location>
        <begin position="231"/>
        <end position="258"/>
    </location>
</feature>
<keyword evidence="2" id="KW-0399">Innate immunity</keyword>
<dbReference type="AlphaFoldDB" id="A0A8J6HHJ1"/>
<organism evidence="8 9">
    <name type="scientific">Tenebrio molitor</name>
    <name type="common">Yellow mealworm beetle</name>
    <dbReference type="NCBI Taxonomy" id="7067"/>
    <lineage>
        <taxon>Eukaryota</taxon>
        <taxon>Metazoa</taxon>
        <taxon>Ecdysozoa</taxon>
        <taxon>Arthropoda</taxon>
        <taxon>Hexapoda</taxon>
        <taxon>Insecta</taxon>
        <taxon>Pterygota</taxon>
        <taxon>Neoptera</taxon>
        <taxon>Endopterygota</taxon>
        <taxon>Coleoptera</taxon>
        <taxon>Polyphaga</taxon>
        <taxon>Cucujiformia</taxon>
        <taxon>Tenebrionidae</taxon>
        <taxon>Tenebrio</taxon>
    </lineage>
</organism>
<dbReference type="CDD" id="cd06583">
    <property type="entry name" value="PGRP"/>
    <property type="match status" value="1"/>
</dbReference>
<comment type="similarity">
    <text evidence="1">Belongs to the N-acetylmuramoyl-L-alanine amidase 2 family.</text>
</comment>
<proteinExistence type="inferred from homology"/>
<accession>A0A8J6HHJ1</accession>
<evidence type="ECO:0000259" key="7">
    <source>
        <dbReference type="SMART" id="SM00701"/>
    </source>
</evidence>
<feature type="region of interest" description="Disordered" evidence="4">
    <location>
        <begin position="300"/>
        <end position="324"/>
    </location>
</feature>
<dbReference type="PANTHER" id="PTHR11022:SF74">
    <property type="entry name" value="PEPTIDOGLYCAN-RECOGNITION PROTEIN SA"/>
    <property type="match status" value="1"/>
</dbReference>
<evidence type="ECO:0000256" key="2">
    <source>
        <dbReference type="ARBA" id="ARBA00022588"/>
    </source>
</evidence>
<feature type="compositionally biased region" description="Low complexity" evidence="4">
    <location>
        <begin position="238"/>
        <end position="247"/>
    </location>
</feature>
<evidence type="ECO:0000256" key="4">
    <source>
        <dbReference type="SAM" id="MobiDB-lite"/>
    </source>
</evidence>
<protein>
    <recommendedName>
        <fullName evidence="10">Peptidoglycan recognition protein family domain-containing protein</fullName>
    </recommendedName>
</protein>
<evidence type="ECO:0000313" key="9">
    <source>
        <dbReference type="Proteomes" id="UP000719412"/>
    </source>
</evidence>
<dbReference type="EMBL" id="JABDTM020023944">
    <property type="protein sequence ID" value="KAH0814774.1"/>
    <property type="molecule type" value="Genomic_DNA"/>
</dbReference>
<reference evidence="8" key="1">
    <citation type="journal article" date="2020" name="J Insects Food Feed">
        <title>The yellow mealworm (Tenebrio molitor) genome: a resource for the emerging insects as food and feed industry.</title>
        <authorList>
            <person name="Eriksson T."/>
            <person name="Andere A."/>
            <person name="Kelstrup H."/>
            <person name="Emery V."/>
            <person name="Picard C."/>
        </authorList>
    </citation>
    <scope>NUCLEOTIDE SEQUENCE</scope>
    <source>
        <strain evidence="8">Stoneville</strain>
        <tissue evidence="8">Whole head</tissue>
    </source>
</reference>
<dbReference type="InterPro" id="IPR002502">
    <property type="entry name" value="Amidase_domain"/>
</dbReference>
<dbReference type="GO" id="GO:0045087">
    <property type="term" value="P:innate immune response"/>
    <property type="evidence" value="ECO:0007669"/>
    <property type="project" value="UniProtKB-KW"/>
</dbReference>
<comment type="caution">
    <text evidence="8">The sequence shown here is derived from an EMBL/GenBank/DDBJ whole genome shotgun (WGS) entry which is preliminary data.</text>
</comment>
<keyword evidence="5" id="KW-0812">Transmembrane</keyword>
<dbReference type="Pfam" id="PF01510">
    <property type="entry name" value="Amidase_2"/>
    <property type="match status" value="1"/>
</dbReference>
<reference evidence="8" key="2">
    <citation type="submission" date="2021-08" db="EMBL/GenBank/DDBJ databases">
        <authorList>
            <person name="Eriksson T."/>
        </authorList>
    </citation>
    <scope>NUCLEOTIDE SEQUENCE</scope>
    <source>
        <strain evidence="8">Stoneville</strain>
        <tissue evidence="8">Whole head</tissue>
    </source>
</reference>
<feature type="compositionally biased region" description="Basic and acidic residues" evidence="4">
    <location>
        <begin position="301"/>
        <end position="316"/>
    </location>
</feature>
<dbReference type="InterPro" id="IPR015510">
    <property type="entry name" value="PGRP"/>
</dbReference>
<feature type="domain" description="N-acetylmuramoyl-L-alanine amidase" evidence="6">
    <location>
        <begin position="92"/>
        <end position="227"/>
    </location>
</feature>
<keyword evidence="9" id="KW-1185">Reference proteome</keyword>
<dbReference type="GO" id="GO:0009253">
    <property type="term" value="P:peptidoglycan catabolic process"/>
    <property type="evidence" value="ECO:0007669"/>
    <property type="project" value="InterPro"/>
</dbReference>
<gene>
    <name evidence="8" type="ORF">GEV33_008017</name>
</gene>
<evidence type="ECO:0000256" key="1">
    <source>
        <dbReference type="ARBA" id="ARBA00007553"/>
    </source>
</evidence>
<dbReference type="GO" id="GO:0008745">
    <property type="term" value="F:N-acetylmuramoyl-L-alanine amidase activity"/>
    <property type="evidence" value="ECO:0007669"/>
    <property type="project" value="InterPro"/>
</dbReference>
<dbReference type="GO" id="GO:0008270">
    <property type="term" value="F:zinc ion binding"/>
    <property type="evidence" value="ECO:0007669"/>
    <property type="project" value="InterPro"/>
</dbReference>
<feature type="transmembrane region" description="Helical" evidence="5">
    <location>
        <begin position="34"/>
        <end position="57"/>
    </location>
</feature>
<keyword evidence="3" id="KW-0391">Immunity</keyword>
<dbReference type="SMART" id="SM00644">
    <property type="entry name" value="Ami_2"/>
    <property type="match status" value="1"/>
</dbReference>
<evidence type="ECO:0008006" key="10">
    <source>
        <dbReference type="Google" id="ProtNLM"/>
    </source>
</evidence>
<evidence type="ECO:0000313" key="8">
    <source>
        <dbReference type="EMBL" id="KAH0814774.1"/>
    </source>
</evidence>
<dbReference type="SMART" id="SM00701">
    <property type="entry name" value="PGRP"/>
    <property type="match status" value="1"/>
</dbReference>
<dbReference type="InterPro" id="IPR006619">
    <property type="entry name" value="PGRP_domain_met/bac"/>
</dbReference>
<dbReference type="Proteomes" id="UP000719412">
    <property type="component" value="Unassembled WGS sequence"/>
</dbReference>
<dbReference type="Gene3D" id="3.40.80.10">
    <property type="entry name" value="Peptidoglycan recognition protein-like"/>
    <property type="match status" value="1"/>
</dbReference>